<gene>
    <name evidence="2" type="primary">35</name>
    <name evidence="2" type="ORF">SCHNAPSIDEE_35</name>
</gene>
<feature type="compositionally biased region" description="Basic and acidic residues" evidence="1">
    <location>
        <begin position="181"/>
        <end position="197"/>
    </location>
</feature>
<sequence>MALKKMKLDFSKVEERSGWNTKHIPEGLYEMKVVAVDDKEANDGTDMWTYALVPTDPRYKTRRFPWYCKHQDNQLFKIRDLFVAAGIPVPKKVSTIDPEKPIGKLVAVEITDAVGQYEGRSEVNGIYDLSLVGDDNVGVAGDDDEDDEGEWAEDEEADEEYEDEEEAVDYSTYTLPQLRKAVKDLGEDPTGLKKAELLEILEGDEEDEEEFDEDEDEDDLGDDELEEDDDEFDEDEDEDEEEDEEDEEEEEAPAPRRRASTPAKKPAAKAPAKKPAAAAPARRTVKRR</sequence>
<evidence type="ECO:0000313" key="3">
    <source>
        <dbReference type="Proteomes" id="UP000260568"/>
    </source>
</evidence>
<evidence type="ECO:0000256" key="1">
    <source>
        <dbReference type="SAM" id="MobiDB-lite"/>
    </source>
</evidence>
<accession>A0A345MEK4</accession>
<feature type="region of interest" description="Disordered" evidence="1">
    <location>
        <begin position="134"/>
        <end position="288"/>
    </location>
</feature>
<feature type="compositionally biased region" description="Acidic residues" evidence="1">
    <location>
        <begin position="199"/>
        <end position="252"/>
    </location>
</feature>
<evidence type="ECO:0000313" key="2">
    <source>
        <dbReference type="EMBL" id="AXH68985.1"/>
    </source>
</evidence>
<feature type="compositionally biased region" description="Acidic residues" evidence="1">
    <location>
        <begin position="141"/>
        <end position="168"/>
    </location>
</feature>
<protein>
    <recommendedName>
        <fullName evidence="4">SAP domain-containing protein</fullName>
    </recommendedName>
</protein>
<name>A0A345MEK4_9CAUD</name>
<dbReference type="EMBL" id="MH590590">
    <property type="protein sequence ID" value="AXH68985.1"/>
    <property type="molecule type" value="Genomic_DNA"/>
</dbReference>
<dbReference type="Proteomes" id="UP000260568">
    <property type="component" value="Genome"/>
</dbReference>
<evidence type="ECO:0008006" key="4">
    <source>
        <dbReference type="Google" id="ProtNLM"/>
    </source>
</evidence>
<feature type="compositionally biased region" description="Low complexity" evidence="1">
    <location>
        <begin position="260"/>
        <end position="282"/>
    </location>
</feature>
<proteinExistence type="predicted"/>
<organism evidence="2 3">
    <name type="scientific">Microbacterium phage Schnapsidee</name>
    <dbReference type="NCBI Taxonomy" id="2283290"/>
    <lineage>
        <taxon>Viruses</taxon>
        <taxon>Duplodnaviria</taxon>
        <taxon>Heunggongvirae</taxon>
        <taxon>Uroviricota</taxon>
        <taxon>Caudoviricetes</taxon>
        <taxon>Ilzatvirus</taxon>
        <taxon>Ilzatvirus hamlet</taxon>
    </lineage>
</organism>
<reference evidence="2 3" key="1">
    <citation type="submission" date="2018-07" db="EMBL/GenBank/DDBJ databases">
        <authorList>
            <person name="Barber K.A."/>
            <person name="Barnett A."/>
            <person name="Bettica D.R."/>
            <person name="Bracco O."/>
            <person name="Eack E.C."/>
            <person name="Halpin E."/>
            <person name="Iorio C."/>
            <person name="Israel N.S."/>
            <person name="Mahoney N.J."/>
            <person name="Musacchio J."/>
            <person name="Radcliffe C.M."/>
            <person name="Velazquez A."/>
            <person name="Zarod S.A."/>
            <person name="Bhalla S."/>
            <person name="Merkhofer E.C."/>
            <person name="Garlena R.A."/>
            <person name="Russell D.A."/>
            <person name="Pope W.H."/>
            <person name="Jacobs-Sera D."/>
            <person name="Hatfull G.F."/>
        </authorList>
    </citation>
    <scope>NUCLEOTIDE SEQUENCE [LARGE SCALE GENOMIC DNA]</scope>
</reference>